<evidence type="ECO:0000256" key="3">
    <source>
        <dbReference type="ARBA" id="ARBA00022989"/>
    </source>
</evidence>
<protein>
    <recommendedName>
        <fullName evidence="8">CvpA family protein</fullName>
    </recommendedName>
</protein>
<dbReference type="OrthoDB" id="1809613at2"/>
<feature type="transmembrane region" description="Helical" evidence="5">
    <location>
        <begin position="77"/>
        <end position="98"/>
    </location>
</feature>
<keyword evidence="4 5" id="KW-0472">Membrane</keyword>
<reference evidence="6 7" key="1">
    <citation type="submission" date="2018-03" db="EMBL/GenBank/DDBJ databases">
        <title>Bacillus urumqiensis sp. nov., a moderately haloalkaliphilic bacterium isolated from a salt lake.</title>
        <authorList>
            <person name="Zhao B."/>
            <person name="Liao Z."/>
        </authorList>
    </citation>
    <scope>NUCLEOTIDE SEQUENCE [LARGE SCALE GENOMIC DNA]</scope>
    <source>
        <strain evidence="6 7">BZ-SZ-XJ18</strain>
    </source>
</reference>
<feature type="transmembrane region" description="Helical" evidence="5">
    <location>
        <begin position="27"/>
        <end position="43"/>
    </location>
</feature>
<dbReference type="Proteomes" id="UP000243650">
    <property type="component" value="Unassembled WGS sequence"/>
</dbReference>
<dbReference type="InterPro" id="IPR003825">
    <property type="entry name" value="Colicin-V_CvpA"/>
</dbReference>
<evidence type="ECO:0000313" key="7">
    <source>
        <dbReference type="Proteomes" id="UP000243650"/>
    </source>
</evidence>
<evidence type="ECO:0008006" key="8">
    <source>
        <dbReference type="Google" id="ProtNLM"/>
    </source>
</evidence>
<evidence type="ECO:0000256" key="2">
    <source>
        <dbReference type="ARBA" id="ARBA00022692"/>
    </source>
</evidence>
<accession>A0A2P6MFC7</accession>
<dbReference type="PANTHER" id="PTHR37306">
    <property type="entry name" value="COLICIN V PRODUCTION PROTEIN"/>
    <property type="match status" value="1"/>
</dbReference>
<comment type="caution">
    <text evidence="6">The sequence shown here is derived from an EMBL/GenBank/DDBJ whole genome shotgun (WGS) entry which is preliminary data.</text>
</comment>
<gene>
    <name evidence="6" type="ORF">C6I21_12500</name>
</gene>
<name>A0A2P6MFC7_ALKUR</name>
<evidence type="ECO:0000256" key="5">
    <source>
        <dbReference type="SAM" id="Phobius"/>
    </source>
</evidence>
<dbReference type="AlphaFoldDB" id="A0A2P6MFC7"/>
<evidence type="ECO:0000313" key="6">
    <source>
        <dbReference type="EMBL" id="PRO64973.1"/>
    </source>
</evidence>
<proteinExistence type="predicted"/>
<dbReference type="GO" id="GO:0016020">
    <property type="term" value="C:membrane"/>
    <property type="evidence" value="ECO:0007669"/>
    <property type="project" value="UniProtKB-SubCell"/>
</dbReference>
<keyword evidence="2 5" id="KW-0812">Transmembrane</keyword>
<sequence length="180" mass="19910">MVSAVILFFLFLSLMVGYRRGFLLQAVHIAGLLLAFTAAWLYFEQLGSMLQLWIPFPVLDESSPLNVLDDAIATETAFYNGVAFVLIFIVVKIIAQIIGSMFDFLGNLPIISFFNSILGSALGLVEGLVITAVLLHLAALIQVDIVQELLQSSSIAEWIFYYTPIVSEELRTLWSEGTQS</sequence>
<dbReference type="EMBL" id="PVNS01000011">
    <property type="protein sequence ID" value="PRO64973.1"/>
    <property type="molecule type" value="Genomic_DNA"/>
</dbReference>
<keyword evidence="3 5" id="KW-1133">Transmembrane helix</keyword>
<organism evidence="6 7">
    <name type="scientific">Alkalicoccus urumqiensis</name>
    <name type="common">Bacillus urumqiensis</name>
    <dbReference type="NCBI Taxonomy" id="1548213"/>
    <lineage>
        <taxon>Bacteria</taxon>
        <taxon>Bacillati</taxon>
        <taxon>Bacillota</taxon>
        <taxon>Bacilli</taxon>
        <taxon>Bacillales</taxon>
        <taxon>Bacillaceae</taxon>
        <taxon>Alkalicoccus</taxon>
    </lineage>
</organism>
<dbReference type="PANTHER" id="PTHR37306:SF1">
    <property type="entry name" value="COLICIN V PRODUCTION PROTEIN"/>
    <property type="match status" value="1"/>
</dbReference>
<dbReference type="GO" id="GO:0009403">
    <property type="term" value="P:toxin biosynthetic process"/>
    <property type="evidence" value="ECO:0007669"/>
    <property type="project" value="InterPro"/>
</dbReference>
<evidence type="ECO:0000256" key="4">
    <source>
        <dbReference type="ARBA" id="ARBA00023136"/>
    </source>
</evidence>
<evidence type="ECO:0000256" key="1">
    <source>
        <dbReference type="ARBA" id="ARBA00004141"/>
    </source>
</evidence>
<keyword evidence="7" id="KW-1185">Reference proteome</keyword>
<dbReference type="Pfam" id="PF02674">
    <property type="entry name" value="Colicin_V"/>
    <property type="match status" value="1"/>
</dbReference>
<feature type="transmembrane region" description="Helical" evidence="5">
    <location>
        <begin position="110"/>
        <end position="135"/>
    </location>
</feature>
<comment type="subcellular location">
    <subcellularLocation>
        <location evidence="1">Membrane</location>
        <topology evidence="1">Multi-pass membrane protein</topology>
    </subcellularLocation>
</comment>